<protein>
    <recommendedName>
        <fullName evidence="3">DUF3303 domain-containing protein</fullName>
    </recommendedName>
</protein>
<evidence type="ECO:0000313" key="1">
    <source>
        <dbReference type="EMBL" id="MFC3492491.1"/>
    </source>
</evidence>
<gene>
    <name evidence="1" type="ORF">ACFO8M_08345</name>
</gene>
<name>A0ABV7PY90_9ACTN</name>
<reference evidence="2" key="1">
    <citation type="journal article" date="2019" name="Int. J. Syst. Evol. Microbiol.">
        <title>The Global Catalogue of Microorganisms (GCM) 10K type strain sequencing project: providing services to taxonomists for standard genome sequencing and annotation.</title>
        <authorList>
            <consortium name="The Broad Institute Genomics Platform"/>
            <consortium name="The Broad Institute Genome Sequencing Center for Infectious Disease"/>
            <person name="Wu L."/>
            <person name="Ma J."/>
        </authorList>
    </citation>
    <scope>NUCLEOTIDE SEQUENCE [LARGE SCALE GENOMIC DNA]</scope>
    <source>
        <strain evidence="2">CGMCC 4.7396</strain>
    </source>
</reference>
<organism evidence="1 2">
    <name type="scientific">Glycomyces rhizosphaerae</name>
    <dbReference type="NCBI Taxonomy" id="2054422"/>
    <lineage>
        <taxon>Bacteria</taxon>
        <taxon>Bacillati</taxon>
        <taxon>Actinomycetota</taxon>
        <taxon>Actinomycetes</taxon>
        <taxon>Glycomycetales</taxon>
        <taxon>Glycomycetaceae</taxon>
        <taxon>Glycomyces</taxon>
    </lineage>
</organism>
<dbReference type="EMBL" id="JBHRWO010000008">
    <property type="protein sequence ID" value="MFC3492491.1"/>
    <property type="molecule type" value="Genomic_DNA"/>
</dbReference>
<accession>A0ABV7PY90</accession>
<dbReference type="RefSeq" id="WP_387973197.1">
    <property type="nucleotide sequence ID" value="NZ_JBHRWO010000008.1"/>
</dbReference>
<proteinExistence type="predicted"/>
<keyword evidence="2" id="KW-1185">Reference proteome</keyword>
<evidence type="ECO:0000313" key="2">
    <source>
        <dbReference type="Proteomes" id="UP001595712"/>
    </source>
</evidence>
<sequence length="98" mass="11197">MRMLLKVQVPADGGQQISDEEWPKKLKQMLEMLKPEAAYFSPQDGMRTMMIFFDMQKESMMPVVTTPLFDELNAKVTLSPAMNVDDLMAGLKQAKNNR</sequence>
<comment type="caution">
    <text evidence="1">The sequence shown here is derived from an EMBL/GenBank/DDBJ whole genome shotgun (WGS) entry which is preliminary data.</text>
</comment>
<evidence type="ECO:0008006" key="3">
    <source>
        <dbReference type="Google" id="ProtNLM"/>
    </source>
</evidence>
<dbReference type="Proteomes" id="UP001595712">
    <property type="component" value="Unassembled WGS sequence"/>
</dbReference>